<dbReference type="InterPro" id="IPR050101">
    <property type="entry name" value="CinA"/>
</dbReference>
<dbReference type="InterPro" id="IPR001453">
    <property type="entry name" value="MoaB/Mog_dom"/>
</dbReference>
<dbReference type="InterPro" id="IPR008136">
    <property type="entry name" value="CinA_C"/>
</dbReference>
<dbReference type="NCBIfam" id="TIGR00199">
    <property type="entry name" value="PncC_domain"/>
    <property type="match status" value="1"/>
</dbReference>
<gene>
    <name evidence="1" type="primary">cinA</name>
    <name evidence="3" type="ORF">PUP29_01710</name>
</gene>
<dbReference type="InterPro" id="IPR041424">
    <property type="entry name" value="CinA_KH"/>
</dbReference>
<dbReference type="SMART" id="SM00852">
    <property type="entry name" value="MoCF_biosynth"/>
    <property type="match status" value="1"/>
</dbReference>
<comment type="similarity">
    <text evidence="1">Belongs to the CinA family.</text>
</comment>
<dbReference type="NCBIfam" id="NF001813">
    <property type="entry name" value="PRK00549.1"/>
    <property type="match status" value="1"/>
</dbReference>
<protein>
    <recommendedName>
        <fullName evidence="1">Putative competence-damage inducible protein</fullName>
    </recommendedName>
</protein>
<dbReference type="Gene3D" id="3.40.980.10">
    <property type="entry name" value="MoaB/Mog-like domain"/>
    <property type="match status" value="1"/>
</dbReference>
<proteinExistence type="inferred from homology"/>
<dbReference type="Pfam" id="PF02464">
    <property type="entry name" value="CinA"/>
    <property type="match status" value="1"/>
</dbReference>
<evidence type="ECO:0000259" key="2">
    <source>
        <dbReference type="SMART" id="SM00852"/>
    </source>
</evidence>
<dbReference type="PIRSF" id="PIRSF006728">
    <property type="entry name" value="CinA"/>
    <property type="match status" value="1"/>
</dbReference>
<dbReference type="InterPro" id="IPR036425">
    <property type="entry name" value="MoaB/Mog-like_dom_sf"/>
</dbReference>
<dbReference type="Pfam" id="PF18146">
    <property type="entry name" value="CinA_KH"/>
    <property type="match status" value="1"/>
</dbReference>
<dbReference type="SUPFAM" id="SSF53218">
    <property type="entry name" value="Molybdenum cofactor biosynthesis proteins"/>
    <property type="match status" value="1"/>
</dbReference>
<dbReference type="RefSeq" id="WP_353423696.1">
    <property type="nucleotide sequence ID" value="NZ_CP117826.1"/>
</dbReference>
<dbReference type="PANTHER" id="PTHR13939">
    <property type="entry name" value="NICOTINAMIDE-NUCLEOTIDE AMIDOHYDROLASE PNCC"/>
    <property type="match status" value="1"/>
</dbReference>
<dbReference type="AlphaFoldDB" id="A0AAU8AAT9"/>
<evidence type="ECO:0000313" key="3">
    <source>
        <dbReference type="EMBL" id="XCC62671.1"/>
    </source>
</evidence>
<sequence length="420" mass="45259">MKAEILCVGTELLLGDIVNTNAAYIAKELANIGIDVYYQSVIGDNDNRLKEGLALAFSRADIVVMTGGLGPTYDDLTKETVAEYFHRNMKLDAASLESIEGFFKRLGRPMTENNKKQAMMPEGATIFPNANGTAPGLAVSENGKTAILLPGPPAEMQPMFQSAVLPYLMGFSDKVLVSHNVRIFGMGESRVEEVLHELMKNSTNPTIAPYAKMGEVTLRITAAADTKEACEKLIGPAIEKIKKAIGKYIYGIDVPDLQTAAVEKLLEHNVTIATAESCTGGLISERITQIPGASRIFGCGVCSYANEIKHRVLGVSEETLQKYGAVSEQTAREMASGIRRLAGSDIGVSTTGIAGPGGGTKEKPVGLVYVGIDSDDLTTVLKLNINYHKADERNYIRHMTAQNVFRLVLKALEGKENQDG</sequence>
<dbReference type="Pfam" id="PF00994">
    <property type="entry name" value="MoCF_biosynth"/>
    <property type="match status" value="1"/>
</dbReference>
<dbReference type="CDD" id="cd00885">
    <property type="entry name" value="cinA"/>
    <property type="match status" value="1"/>
</dbReference>
<dbReference type="InterPro" id="IPR036653">
    <property type="entry name" value="CinA-like_C"/>
</dbReference>
<organism evidence="3">
    <name type="scientific">Christensenella massiliensis</name>
    <dbReference type="NCBI Taxonomy" id="1805714"/>
    <lineage>
        <taxon>Bacteria</taxon>
        <taxon>Bacillati</taxon>
        <taxon>Bacillota</taxon>
        <taxon>Clostridia</taxon>
        <taxon>Christensenellales</taxon>
        <taxon>Christensenellaceae</taxon>
        <taxon>Christensenella</taxon>
    </lineage>
</organism>
<accession>A0AAU8AAT9</accession>
<dbReference type="PANTHER" id="PTHR13939:SF0">
    <property type="entry name" value="NMN AMIDOHYDROLASE-LIKE PROTEIN YFAY"/>
    <property type="match status" value="1"/>
</dbReference>
<dbReference type="Gene3D" id="3.90.950.20">
    <property type="entry name" value="CinA-like"/>
    <property type="match status" value="1"/>
</dbReference>
<dbReference type="HAMAP" id="MF_00226_B">
    <property type="entry name" value="CinA_B"/>
    <property type="match status" value="1"/>
</dbReference>
<dbReference type="EMBL" id="CP117826">
    <property type="protein sequence ID" value="XCC62671.1"/>
    <property type="molecule type" value="Genomic_DNA"/>
</dbReference>
<dbReference type="Gene3D" id="3.30.70.2860">
    <property type="match status" value="1"/>
</dbReference>
<evidence type="ECO:0000256" key="1">
    <source>
        <dbReference type="HAMAP-Rule" id="MF_00226"/>
    </source>
</evidence>
<name>A0AAU8AAT9_9FIRM</name>
<dbReference type="NCBIfam" id="TIGR00200">
    <property type="entry name" value="cinA_nterm"/>
    <property type="match status" value="1"/>
</dbReference>
<dbReference type="SUPFAM" id="SSF142433">
    <property type="entry name" value="CinA-like"/>
    <property type="match status" value="1"/>
</dbReference>
<feature type="domain" description="MoaB/Mog" evidence="2">
    <location>
        <begin position="4"/>
        <end position="170"/>
    </location>
</feature>
<dbReference type="NCBIfam" id="TIGR00177">
    <property type="entry name" value="molyb_syn"/>
    <property type="match status" value="1"/>
</dbReference>
<reference evidence="3" key="1">
    <citation type="submission" date="2023-02" db="EMBL/GenBank/DDBJ databases">
        <title>Gut commensal Christensenella minuta modulates host metabolism via a new class of secondary bile acids.</title>
        <authorList>
            <person name="Liu C."/>
        </authorList>
    </citation>
    <scope>NUCLEOTIDE SEQUENCE</scope>
    <source>
        <strain evidence="3">CA70</strain>
    </source>
</reference>
<dbReference type="InterPro" id="IPR008135">
    <property type="entry name" value="Competence-induced_CinA"/>
</dbReference>